<keyword evidence="2" id="KW-0963">Cytoplasm</keyword>
<comment type="caution">
    <text evidence="3">The sequence shown here is derived from an EMBL/GenBank/DDBJ whole genome shotgun (WGS) entry which is preliminary data.</text>
</comment>
<dbReference type="Pfam" id="PF02410">
    <property type="entry name" value="RsfS"/>
    <property type="match status" value="1"/>
</dbReference>
<dbReference type="SUPFAM" id="SSF81301">
    <property type="entry name" value="Nucleotidyltransferase"/>
    <property type="match status" value="1"/>
</dbReference>
<dbReference type="Gene3D" id="3.30.460.10">
    <property type="entry name" value="Beta Polymerase, domain 2"/>
    <property type="match status" value="1"/>
</dbReference>
<comment type="similarity">
    <text evidence="1 2">Belongs to the Iojap/RsfS family.</text>
</comment>
<evidence type="ECO:0000313" key="4">
    <source>
        <dbReference type="Proteomes" id="UP000032452"/>
    </source>
</evidence>
<proteinExistence type="inferred from homology"/>
<dbReference type="GO" id="GO:0043023">
    <property type="term" value="F:ribosomal large subunit binding"/>
    <property type="evidence" value="ECO:0007669"/>
    <property type="project" value="TreeGrafter"/>
</dbReference>
<dbReference type="RefSeq" id="WP_045054049.1">
    <property type="nucleotide sequence ID" value="NZ_CAWMDP010000038.1"/>
</dbReference>
<dbReference type="GO" id="GO:0017148">
    <property type="term" value="P:negative regulation of translation"/>
    <property type="evidence" value="ECO:0007669"/>
    <property type="project" value="UniProtKB-UniRule"/>
</dbReference>
<dbReference type="PATRIC" id="fig|1618023.3.peg.3206"/>
<evidence type="ECO:0000256" key="1">
    <source>
        <dbReference type="ARBA" id="ARBA00010574"/>
    </source>
</evidence>
<dbReference type="PANTHER" id="PTHR21043:SF0">
    <property type="entry name" value="MITOCHONDRIAL ASSEMBLY OF RIBOSOMAL LARGE SUBUNIT PROTEIN 1"/>
    <property type="match status" value="1"/>
</dbReference>
<protein>
    <recommendedName>
        <fullName evidence="2">Ribosomal silencing factor RsfS</fullName>
    </recommendedName>
</protein>
<evidence type="ECO:0000256" key="2">
    <source>
        <dbReference type="HAMAP-Rule" id="MF_01477"/>
    </source>
</evidence>
<dbReference type="NCBIfam" id="TIGR00090">
    <property type="entry name" value="rsfS_iojap_ybeB"/>
    <property type="match status" value="1"/>
</dbReference>
<comment type="function">
    <text evidence="2">Functions as a ribosomal silencing factor. Interacts with ribosomal protein uL14 (rplN), blocking formation of intersubunit bridge B8. Prevents association of the 30S and 50S ribosomal subunits and the formation of functional ribosomes, thus repressing translation.</text>
</comment>
<keyword evidence="2" id="KW-0678">Repressor</keyword>
<organism evidence="3 4">
    <name type="scientific">Aliterella atlantica CENA595</name>
    <dbReference type="NCBI Taxonomy" id="1618023"/>
    <lineage>
        <taxon>Bacteria</taxon>
        <taxon>Bacillati</taxon>
        <taxon>Cyanobacteriota</taxon>
        <taxon>Cyanophyceae</taxon>
        <taxon>Chroococcidiopsidales</taxon>
        <taxon>Aliterellaceae</taxon>
        <taxon>Aliterella</taxon>
    </lineage>
</organism>
<dbReference type="GO" id="GO:0042256">
    <property type="term" value="P:cytosolic ribosome assembly"/>
    <property type="evidence" value="ECO:0007669"/>
    <property type="project" value="UniProtKB-UniRule"/>
</dbReference>
<dbReference type="GO" id="GO:0005737">
    <property type="term" value="C:cytoplasm"/>
    <property type="evidence" value="ECO:0007669"/>
    <property type="project" value="UniProtKB-SubCell"/>
</dbReference>
<dbReference type="STRING" id="1618023.UH38_07630"/>
<dbReference type="AlphaFoldDB" id="A0A0D8ZU45"/>
<comment type="subunit">
    <text evidence="2">Interacts with ribosomal protein uL14 (rplN).</text>
</comment>
<sequence>MSDYPQANLPSSVFVAANTSTSAQEGLDESRELALSVASAAADRKAGDIVLLKVAEVSYLADYFVLATGYSRVQVRAIAQAVEDKVEENFLRRPLRSEGKAEGTWVLQDYGDVMVHIMMAKEREFYNLEAFWGHAEKIELPDDIALGDEKYD</sequence>
<accession>A0A0D8ZU45</accession>
<dbReference type="PANTHER" id="PTHR21043">
    <property type="entry name" value="IOJAP SUPERFAMILY ORTHOLOG"/>
    <property type="match status" value="1"/>
</dbReference>
<dbReference type="GO" id="GO:0090071">
    <property type="term" value="P:negative regulation of ribosome biogenesis"/>
    <property type="evidence" value="ECO:0007669"/>
    <property type="project" value="UniProtKB-UniRule"/>
</dbReference>
<dbReference type="EMBL" id="JYON01000006">
    <property type="protein sequence ID" value="KJH72288.1"/>
    <property type="molecule type" value="Genomic_DNA"/>
</dbReference>
<dbReference type="HAMAP" id="MF_01477">
    <property type="entry name" value="Iojap_RsfS"/>
    <property type="match status" value="1"/>
</dbReference>
<keyword evidence="2" id="KW-0810">Translation regulation</keyword>
<reference evidence="3 4" key="1">
    <citation type="submission" date="2015-02" db="EMBL/GenBank/DDBJ databases">
        <title>Draft genome of a novel marine cyanobacterium (Chroococcales) isolated from South Atlantic Ocean.</title>
        <authorList>
            <person name="Rigonato J."/>
            <person name="Alvarenga D.O."/>
            <person name="Branco L.H."/>
            <person name="Varani A.M."/>
            <person name="Brandini F.P."/>
            <person name="Fiore M.F."/>
        </authorList>
    </citation>
    <scope>NUCLEOTIDE SEQUENCE [LARGE SCALE GENOMIC DNA]</scope>
    <source>
        <strain evidence="3 4">CENA595</strain>
    </source>
</reference>
<name>A0A0D8ZU45_9CYAN</name>
<comment type="subcellular location">
    <subcellularLocation>
        <location evidence="2">Cytoplasm</location>
    </subcellularLocation>
</comment>
<evidence type="ECO:0000313" key="3">
    <source>
        <dbReference type="EMBL" id="KJH72288.1"/>
    </source>
</evidence>
<dbReference type="InterPro" id="IPR004394">
    <property type="entry name" value="Iojap/RsfS/C7orf30"/>
</dbReference>
<gene>
    <name evidence="2" type="primary">rsfS</name>
    <name evidence="3" type="ORF">UH38_07630</name>
</gene>
<dbReference type="Proteomes" id="UP000032452">
    <property type="component" value="Unassembled WGS sequence"/>
</dbReference>
<keyword evidence="4" id="KW-1185">Reference proteome</keyword>
<dbReference type="InterPro" id="IPR043519">
    <property type="entry name" value="NT_sf"/>
</dbReference>
<dbReference type="OrthoDB" id="9793681at2"/>